<dbReference type="Proteomes" id="UP000676336">
    <property type="component" value="Unassembled WGS sequence"/>
</dbReference>
<evidence type="ECO:0000313" key="1">
    <source>
        <dbReference type="EMBL" id="CAF4100140.1"/>
    </source>
</evidence>
<sequence length="142" mass="16313">MATKPRPITLKSNAGKLSPPLPVNNAPLPIHSSTLSQQFADIIRRYKYHLQHVQRLFKETDKSYNEINETRVLTSDKISKMQIAKSDREYLDALKTRPLALIICSQTYSGKSRFVNELLNETLLPESPHINKNDVVRMVRIK</sequence>
<dbReference type="AlphaFoldDB" id="A0A8S2QBG2"/>
<feature type="non-terminal residue" evidence="1">
    <location>
        <position position="1"/>
    </location>
</feature>
<organism evidence="1 2">
    <name type="scientific">Rotaria magnacalcarata</name>
    <dbReference type="NCBI Taxonomy" id="392030"/>
    <lineage>
        <taxon>Eukaryota</taxon>
        <taxon>Metazoa</taxon>
        <taxon>Spiralia</taxon>
        <taxon>Gnathifera</taxon>
        <taxon>Rotifera</taxon>
        <taxon>Eurotatoria</taxon>
        <taxon>Bdelloidea</taxon>
        <taxon>Philodinida</taxon>
        <taxon>Philodinidae</taxon>
        <taxon>Rotaria</taxon>
    </lineage>
</organism>
<reference evidence="1" key="1">
    <citation type="submission" date="2021-02" db="EMBL/GenBank/DDBJ databases">
        <authorList>
            <person name="Nowell W R."/>
        </authorList>
    </citation>
    <scope>NUCLEOTIDE SEQUENCE</scope>
</reference>
<evidence type="ECO:0000313" key="2">
    <source>
        <dbReference type="Proteomes" id="UP000676336"/>
    </source>
</evidence>
<comment type="caution">
    <text evidence="1">The sequence shown here is derived from an EMBL/GenBank/DDBJ whole genome shotgun (WGS) entry which is preliminary data.</text>
</comment>
<gene>
    <name evidence="1" type="ORF">SMN809_LOCUS17295</name>
</gene>
<proteinExistence type="predicted"/>
<accession>A0A8S2QBG2</accession>
<protein>
    <submittedName>
        <fullName evidence="1">Uncharacterized protein</fullName>
    </submittedName>
</protein>
<dbReference type="EMBL" id="CAJOBI010007964">
    <property type="protein sequence ID" value="CAF4100140.1"/>
    <property type="molecule type" value="Genomic_DNA"/>
</dbReference>
<name>A0A8S2QBG2_9BILA</name>